<proteinExistence type="predicted"/>
<evidence type="ECO:0000313" key="2">
    <source>
        <dbReference type="Proteomes" id="UP000606172"/>
    </source>
</evidence>
<dbReference type="AlphaFoldDB" id="A0A919RHR1"/>
<dbReference type="RefSeq" id="WP_204024776.1">
    <property type="nucleotide sequence ID" value="NZ_BOOW01000014.1"/>
</dbReference>
<organism evidence="1 2">
    <name type="scientific">Sinosporangium siamense</name>
    <dbReference type="NCBI Taxonomy" id="1367973"/>
    <lineage>
        <taxon>Bacteria</taxon>
        <taxon>Bacillati</taxon>
        <taxon>Actinomycetota</taxon>
        <taxon>Actinomycetes</taxon>
        <taxon>Streptosporangiales</taxon>
        <taxon>Streptosporangiaceae</taxon>
        <taxon>Sinosporangium</taxon>
    </lineage>
</organism>
<name>A0A919RHR1_9ACTN</name>
<reference evidence="1" key="1">
    <citation type="submission" date="2021-01" db="EMBL/GenBank/DDBJ databases">
        <title>Whole genome shotgun sequence of Sinosporangium siamense NBRC 109515.</title>
        <authorList>
            <person name="Komaki H."/>
            <person name="Tamura T."/>
        </authorList>
    </citation>
    <scope>NUCLEOTIDE SEQUENCE</scope>
    <source>
        <strain evidence="1">NBRC 109515</strain>
    </source>
</reference>
<protein>
    <submittedName>
        <fullName evidence="1">Uncharacterized protein</fullName>
    </submittedName>
</protein>
<keyword evidence="2" id="KW-1185">Reference proteome</keyword>
<comment type="caution">
    <text evidence="1">The sequence shown here is derived from an EMBL/GenBank/DDBJ whole genome shotgun (WGS) entry which is preliminary data.</text>
</comment>
<dbReference type="Proteomes" id="UP000606172">
    <property type="component" value="Unassembled WGS sequence"/>
</dbReference>
<gene>
    <name evidence="1" type="ORF">Ssi02_24170</name>
</gene>
<accession>A0A919RHR1</accession>
<dbReference type="EMBL" id="BOOW01000014">
    <property type="protein sequence ID" value="GII92186.1"/>
    <property type="molecule type" value="Genomic_DNA"/>
</dbReference>
<evidence type="ECO:0000313" key="1">
    <source>
        <dbReference type="EMBL" id="GII92186.1"/>
    </source>
</evidence>
<sequence>MSTSGRPPDSAIDPPAVKAFPSIAGYRPLSAKTGAWPQDSEVTVRVPADRTIGTDALCAGALASRLSYTVLIHGRDAGIRSSCAVWNKGSFPMAIRLHKIPAGKNARITIRWSISGPTGNRPVR</sequence>